<dbReference type="RefSeq" id="WP_160588519.1">
    <property type="nucleotide sequence ID" value="NZ_BMHN01000001.1"/>
</dbReference>
<dbReference type="Gene3D" id="3.40.50.1240">
    <property type="entry name" value="Phosphoglycerate mutase-like"/>
    <property type="match status" value="1"/>
</dbReference>
<dbReference type="OrthoDB" id="9781415at2"/>
<dbReference type="CDD" id="cd07067">
    <property type="entry name" value="HP_PGM_like"/>
    <property type="match status" value="1"/>
</dbReference>
<name>A0A845QDP6_9HYPH</name>
<dbReference type="InterPro" id="IPR013078">
    <property type="entry name" value="His_Pase_superF_clade-1"/>
</dbReference>
<gene>
    <name evidence="1" type="ORF">GTQ45_11855</name>
</gene>
<accession>A0A845QDP6</accession>
<evidence type="ECO:0000313" key="2">
    <source>
        <dbReference type="Proteomes" id="UP000470384"/>
    </source>
</evidence>
<protein>
    <submittedName>
        <fullName evidence="1">Histidine phosphatase family protein</fullName>
    </submittedName>
</protein>
<dbReference type="GO" id="GO:0005737">
    <property type="term" value="C:cytoplasm"/>
    <property type="evidence" value="ECO:0007669"/>
    <property type="project" value="TreeGrafter"/>
</dbReference>
<dbReference type="PANTHER" id="PTHR48100">
    <property type="entry name" value="BROAD-SPECIFICITY PHOSPHATASE YOR283W-RELATED"/>
    <property type="match status" value="1"/>
</dbReference>
<dbReference type="PANTHER" id="PTHR48100:SF59">
    <property type="entry name" value="ADENOSYLCOBALAMIN_ALPHA-RIBAZOLE PHOSPHATASE"/>
    <property type="match status" value="1"/>
</dbReference>
<dbReference type="SUPFAM" id="SSF53254">
    <property type="entry name" value="Phosphoglycerate mutase-like"/>
    <property type="match status" value="1"/>
</dbReference>
<dbReference type="EMBL" id="WXYQ01000008">
    <property type="protein sequence ID" value="NBG96428.1"/>
    <property type="molecule type" value="Genomic_DNA"/>
</dbReference>
<evidence type="ECO:0000313" key="1">
    <source>
        <dbReference type="EMBL" id="NBG96428.1"/>
    </source>
</evidence>
<comment type="caution">
    <text evidence="1">The sequence shown here is derived from an EMBL/GenBank/DDBJ whole genome shotgun (WGS) entry which is preliminary data.</text>
</comment>
<dbReference type="GeneID" id="300654208"/>
<keyword evidence="2" id="KW-1185">Reference proteome</keyword>
<reference evidence="1 2" key="1">
    <citation type="journal article" date="2016" name="Int. J. Syst. Evol. Microbiol.">
        <title>Pyruvatibacter mobilis gen. nov., sp. nov., a marine bacterium from the culture broth of Picochlorum sp. 122.</title>
        <authorList>
            <person name="Wang G."/>
            <person name="Tang M."/>
            <person name="Wu H."/>
            <person name="Dai S."/>
            <person name="Li T."/>
            <person name="Chen C."/>
            <person name="He H."/>
            <person name="Fan J."/>
            <person name="Xiang W."/>
            <person name="Li X."/>
        </authorList>
    </citation>
    <scope>NUCLEOTIDE SEQUENCE [LARGE SCALE GENOMIC DNA]</scope>
    <source>
        <strain evidence="1 2">GYP-11</strain>
    </source>
</reference>
<proteinExistence type="predicted"/>
<dbReference type="AlphaFoldDB" id="A0A845QDP6"/>
<sequence>MTMSPRIAFDGALRRRVYLFRHGDVAYVTNDGSIVADPRQVHLTRQGQEEADAMGRMMADVPVDKAVCSGLPRTRQTLARILGDRDLPVEEVPDLEELRSDRAQAAYEQGGAPDPVPLPDDLSEVAYAFLNAHEPGMRYRNGEVFADFEGRVVPAFEGLLKHPDWHNMTLVAHGGVNRVLLGWALGTGLKTFGQFEQDTCCLNVLDIDQDPDSLAVRRVLVRAVNATTYDPPKRDRHLTTLEDLAHRLQEARQG</sequence>
<dbReference type="Pfam" id="PF00300">
    <property type="entry name" value="His_Phos_1"/>
    <property type="match status" value="1"/>
</dbReference>
<dbReference type="InterPro" id="IPR050275">
    <property type="entry name" value="PGM_Phosphatase"/>
</dbReference>
<organism evidence="1 2">
    <name type="scientific">Pyruvatibacter mobilis</name>
    <dbReference type="NCBI Taxonomy" id="1712261"/>
    <lineage>
        <taxon>Bacteria</taxon>
        <taxon>Pseudomonadati</taxon>
        <taxon>Pseudomonadota</taxon>
        <taxon>Alphaproteobacteria</taxon>
        <taxon>Hyphomicrobiales</taxon>
        <taxon>Parvibaculaceae</taxon>
        <taxon>Pyruvatibacter</taxon>
    </lineage>
</organism>
<dbReference type="GO" id="GO:0016791">
    <property type="term" value="F:phosphatase activity"/>
    <property type="evidence" value="ECO:0007669"/>
    <property type="project" value="TreeGrafter"/>
</dbReference>
<dbReference type="SMART" id="SM00855">
    <property type="entry name" value="PGAM"/>
    <property type="match status" value="1"/>
</dbReference>
<dbReference type="InterPro" id="IPR029033">
    <property type="entry name" value="His_PPase_superfam"/>
</dbReference>
<dbReference type="Proteomes" id="UP000470384">
    <property type="component" value="Unassembled WGS sequence"/>
</dbReference>